<evidence type="ECO:0000256" key="1">
    <source>
        <dbReference type="ARBA" id="ARBA00004496"/>
    </source>
</evidence>
<accession>A0A853ICY0</accession>
<evidence type="ECO:0000256" key="6">
    <source>
        <dbReference type="ARBA" id="ARBA00023049"/>
    </source>
</evidence>
<organism evidence="10 11">
    <name type="scientific">Spartinivicinus marinus</name>
    <dbReference type="NCBI Taxonomy" id="2994442"/>
    <lineage>
        <taxon>Bacteria</taxon>
        <taxon>Pseudomonadati</taxon>
        <taxon>Pseudomonadota</taxon>
        <taxon>Gammaproteobacteria</taxon>
        <taxon>Oceanospirillales</taxon>
        <taxon>Zooshikellaceae</taxon>
        <taxon>Spartinivicinus</taxon>
    </lineage>
</organism>
<dbReference type="PANTHER" id="PTHR43421">
    <property type="entry name" value="METALLOPROTEASE PMBA"/>
    <property type="match status" value="1"/>
</dbReference>
<name>A0A853ICY0_9GAMM</name>
<evidence type="ECO:0000256" key="2">
    <source>
        <dbReference type="ARBA" id="ARBA00005836"/>
    </source>
</evidence>
<reference evidence="10 11" key="1">
    <citation type="submission" date="2020-07" db="EMBL/GenBank/DDBJ databases">
        <title>Endozoicomonas sp. nov., isolated from sediment.</title>
        <authorList>
            <person name="Gu T."/>
        </authorList>
    </citation>
    <scope>NUCLEOTIDE SEQUENCE [LARGE SCALE GENOMIC DNA]</scope>
    <source>
        <strain evidence="10 11">SM1973</strain>
    </source>
</reference>
<dbReference type="InterPro" id="IPR036059">
    <property type="entry name" value="TldD/PmbA_sf"/>
</dbReference>
<comment type="similarity">
    <text evidence="2">Belongs to the peptidase U62 family.</text>
</comment>
<keyword evidence="5" id="KW-0378">Hydrolase</keyword>
<dbReference type="Pfam" id="PF01523">
    <property type="entry name" value="PmbA_TldD_1st"/>
    <property type="match status" value="1"/>
</dbReference>
<dbReference type="InterPro" id="IPR002510">
    <property type="entry name" value="Metalloprtase-TldD/E_N"/>
</dbReference>
<evidence type="ECO:0000259" key="7">
    <source>
        <dbReference type="Pfam" id="PF01523"/>
    </source>
</evidence>
<dbReference type="InterPro" id="IPR047657">
    <property type="entry name" value="PmbA"/>
</dbReference>
<gene>
    <name evidence="10" type="primary">pmbA</name>
    <name evidence="10" type="ORF">H0A36_20535</name>
</gene>
<dbReference type="SUPFAM" id="SSF111283">
    <property type="entry name" value="Putative modulator of DNA gyrase, PmbA/TldD"/>
    <property type="match status" value="1"/>
</dbReference>
<dbReference type="GO" id="GO:0006508">
    <property type="term" value="P:proteolysis"/>
    <property type="evidence" value="ECO:0007669"/>
    <property type="project" value="UniProtKB-KW"/>
</dbReference>
<evidence type="ECO:0000256" key="4">
    <source>
        <dbReference type="ARBA" id="ARBA00022670"/>
    </source>
</evidence>
<dbReference type="GO" id="GO:0008237">
    <property type="term" value="F:metallopeptidase activity"/>
    <property type="evidence" value="ECO:0007669"/>
    <property type="project" value="UniProtKB-KW"/>
</dbReference>
<dbReference type="EMBL" id="JACCKB010000041">
    <property type="protein sequence ID" value="NYZ68408.1"/>
    <property type="molecule type" value="Genomic_DNA"/>
</dbReference>
<dbReference type="Pfam" id="PF19289">
    <property type="entry name" value="PmbA_TldD_3rd"/>
    <property type="match status" value="1"/>
</dbReference>
<protein>
    <submittedName>
        <fullName evidence="10">Metalloprotease PmbA</fullName>
    </submittedName>
</protein>
<proteinExistence type="inferred from homology"/>
<keyword evidence="11" id="KW-1185">Reference proteome</keyword>
<evidence type="ECO:0000256" key="5">
    <source>
        <dbReference type="ARBA" id="ARBA00022801"/>
    </source>
</evidence>
<dbReference type="InterPro" id="IPR045570">
    <property type="entry name" value="Metalloprtase-TldD/E_cen_dom"/>
</dbReference>
<evidence type="ECO:0000259" key="9">
    <source>
        <dbReference type="Pfam" id="PF19290"/>
    </source>
</evidence>
<dbReference type="GO" id="GO:0005829">
    <property type="term" value="C:cytosol"/>
    <property type="evidence" value="ECO:0007669"/>
    <property type="project" value="TreeGrafter"/>
</dbReference>
<keyword evidence="6 10" id="KW-0482">Metalloprotease</keyword>
<keyword evidence="4" id="KW-0645">Protease</keyword>
<dbReference type="AlphaFoldDB" id="A0A853ICY0"/>
<dbReference type="PANTHER" id="PTHR43421:SF1">
    <property type="entry name" value="METALLOPROTEASE PMBA"/>
    <property type="match status" value="1"/>
</dbReference>
<keyword evidence="3" id="KW-0963">Cytoplasm</keyword>
<dbReference type="Gene3D" id="3.30.2290.10">
    <property type="entry name" value="PmbA/TldD superfamily"/>
    <property type="match status" value="1"/>
</dbReference>
<feature type="domain" description="Metalloprotease TldD/E N-terminal" evidence="7">
    <location>
        <begin position="38"/>
        <end position="102"/>
    </location>
</feature>
<comment type="caution">
    <text evidence="10">The sequence shown here is derived from an EMBL/GenBank/DDBJ whole genome shotgun (WGS) entry which is preliminary data.</text>
</comment>
<evidence type="ECO:0000256" key="3">
    <source>
        <dbReference type="ARBA" id="ARBA00022490"/>
    </source>
</evidence>
<comment type="subcellular location">
    <subcellularLocation>
        <location evidence="1">Cytoplasm</location>
    </subcellularLocation>
</comment>
<evidence type="ECO:0000313" key="10">
    <source>
        <dbReference type="EMBL" id="NYZ68408.1"/>
    </source>
</evidence>
<dbReference type="Proteomes" id="UP000569732">
    <property type="component" value="Unassembled WGS sequence"/>
</dbReference>
<sequence>MTLQRDNQSLNPKIEEQHLESLVSDILAEAKQQGASAAEVGVSLDTGLSASIRKGEVDTVEFNCDRGFGITVYIGQRKGSASTSDSSAKAIKETVTAALNIAKYTSEDQYAGLADPKLMATDIPDLDLYHPWGINAEEAIDIAKETEAAAFKVSKKITNSEGASVSSHQGCRVYGNSHGFIGGYVSSRHSISCVLIAQEKEEMQRDYWYTVNRNAQLLETAVDVGRKAADRTLKRLGSKKVSTTTVPVLFSAELAGSLLSHFIGAISGSSLYRQSSFLLDHLGKQIFPDNIHIHEQPRLAQAIGSAAFDNDGLATYAKNFVKEGVLTNYMLGTYSARRLKMESTANAGGAHNLIIDPTEPAADLLALVKKMDKGLLVTELMGQGVNIVTGDYSRGAAGFWVENGEIQYPVSEVTIAGNLKDIFNKVVAVGSDVDYRGNIRTGSILIESMTVAGH</sequence>
<evidence type="ECO:0000259" key="8">
    <source>
        <dbReference type="Pfam" id="PF19289"/>
    </source>
</evidence>
<dbReference type="InterPro" id="IPR045569">
    <property type="entry name" value="Metalloprtase-TldD/E_C"/>
</dbReference>
<evidence type="ECO:0000313" key="11">
    <source>
        <dbReference type="Proteomes" id="UP000569732"/>
    </source>
</evidence>
<dbReference type="RefSeq" id="WP_180570419.1">
    <property type="nucleotide sequence ID" value="NZ_JACCKB010000041.1"/>
</dbReference>
<dbReference type="Pfam" id="PF19290">
    <property type="entry name" value="PmbA_TldD_2nd"/>
    <property type="match status" value="1"/>
</dbReference>
<dbReference type="InterPro" id="IPR035068">
    <property type="entry name" value="TldD/PmbA_N"/>
</dbReference>
<feature type="domain" description="Metalloprotease TldD/E central" evidence="9">
    <location>
        <begin position="129"/>
        <end position="236"/>
    </location>
</feature>
<dbReference type="NCBIfam" id="NF008268">
    <property type="entry name" value="PRK11040.1"/>
    <property type="match status" value="1"/>
</dbReference>
<feature type="domain" description="Metalloprotease TldD/E C-terminal" evidence="8">
    <location>
        <begin position="244"/>
        <end position="453"/>
    </location>
</feature>
<dbReference type="FunFam" id="3.30.2290.10:FF:000002">
    <property type="entry name" value="Metalloprotease PmbA homolog"/>
    <property type="match status" value="1"/>
</dbReference>